<protein>
    <submittedName>
        <fullName evidence="1">Uncharacterized protein</fullName>
    </submittedName>
</protein>
<dbReference type="Gene3D" id="3.30.559.30">
    <property type="entry name" value="Nonribosomal peptide synthetase, condensation domain"/>
    <property type="match status" value="1"/>
</dbReference>
<dbReference type="InterPro" id="IPR023213">
    <property type="entry name" value="CAT-like_dom_sf"/>
</dbReference>
<proteinExistence type="predicted"/>
<gene>
    <name evidence="1" type="ORF">EVJ58_g4284</name>
</gene>
<comment type="caution">
    <text evidence="1">The sequence shown here is derived from an EMBL/GenBank/DDBJ whole genome shotgun (WGS) entry which is preliminary data.</text>
</comment>
<sequence length="490" mass="53403">MFSGTGGKPPYAYLREGSLTYSRPLGPTELGCLLPRGTRGYTDTFTIASLACSGGHTITDDEVIYACAALRLRHPLLASTIAFHPAQPPEFVYASPLTKAHALREARAQIEFHTFADQDAAAEALRDQWLTLDPEGALDLRYGTCSLYWARDVDPRAGRVHLRPHDGALRHGRAAQGEHRPVHVGAARHPRPAQRELGAHFAGDTPIVEIPPTLDSLLPDMSKADPAELAKAKAAFDEFVKLRRKPLFGFVPDGDAAENNIQPRFVRQTWSTEQTKLILKACKAHGVTITHFANAASVFASVQCASRGAVPPGGSSGSGDSLEDCYYFDLCQAMDTNAKLPRLSSNGETETALRCTTYPIVLAVPRAAFASSTPDALWDAARQYRARHEALGDMKSVLPARYPVQPSRAAVNGTASKTQVASAEIRVLDQIQTGKALPHIAAFLLYTFDDRLNLQFKWNAGHMSDGIMRSFFDRVVEIISQVVDVDEEST</sequence>
<dbReference type="Gene3D" id="3.30.559.10">
    <property type="entry name" value="Chloramphenicol acetyltransferase-like domain"/>
    <property type="match status" value="1"/>
</dbReference>
<dbReference type="Proteomes" id="UP000298390">
    <property type="component" value="Unassembled WGS sequence"/>
</dbReference>
<evidence type="ECO:0000313" key="1">
    <source>
        <dbReference type="EMBL" id="TFY61797.1"/>
    </source>
</evidence>
<dbReference type="EMBL" id="SEKV01000192">
    <property type="protein sequence ID" value="TFY61797.1"/>
    <property type="molecule type" value="Genomic_DNA"/>
</dbReference>
<organism evidence="1 2">
    <name type="scientific">Rhodofomes roseus</name>
    <dbReference type="NCBI Taxonomy" id="34475"/>
    <lineage>
        <taxon>Eukaryota</taxon>
        <taxon>Fungi</taxon>
        <taxon>Dikarya</taxon>
        <taxon>Basidiomycota</taxon>
        <taxon>Agaricomycotina</taxon>
        <taxon>Agaricomycetes</taxon>
        <taxon>Polyporales</taxon>
        <taxon>Rhodofomes</taxon>
    </lineage>
</organism>
<evidence type="ECO:0000313" key="2">
    <source>
        <dbReference type="Proteomes" id="UP000298390"/>
    </source>
</evidence>
<name>A0A4Y9YJK8_9APHY</name>
<dbReference type="STRING" id="34475.A0A4Y9YJK8"/>
<reference evidence="1 2" key="1">
    <citation type="submission" date="2019-01" db="EMBL/GenBank/DDBJ databases">
        <title>Genome sequencing of the rare red list fungi Fomitopsis rosea.</title>
        <authorList>
            <person name="Buettner E."/>
            <person name="Kellner H."/>
        </authorList>
    </citation>
    <scope>NUCLEOTIDE SEQUENCE [LARGE SCALE GENOMIC DNA]</scope>
    <source>
        <strain evidence="1 2">DSM 105464</strain>
    </source>
</reference>
<dbReference type="AlphaFoldDB" id="A0A4Y9YJK8"/>
<accession>A0A4Y9YJK8</accession>